<feature type="chain" id="PRO_5021005102" description="Outer membrane beta-barrel protein" evidence="1">
    <location>
        <begin position="19"/>
        <end position="245"/>
    </location>
</feature>
<dbReference type="AlphaFoldDB" id="A0A4U8TQ54"/>
<evidence type="ECO:0008006" key="4">
    <source>
        <dbReference type="Google" id="ProtNLM"/>
    </source>
</evidence>
<dbReference type="OrthoDB" id="5329653at2"/>
<dbReference type="RefSeq" id="WP_034361122.1">
    <property type="nucleotide sequence ID" value="NZ_CAJUDB010000020.1"/>
</dbReference>
<evidence type="ECO:0000313" key="2">
    <source>
        <dbReference type="EMBL" id="TLE01058.1"/>
    </source>
</evidence>
<gene>
    <name evidence="2" type="ORF">LS65_007045</name>
</gene>
<evidence type="ECO:0000256" key="1">
    <source>
        <dbReference type="SAM" id="SignalP"/>
    </source>
</evidence>
<dbReference type="STRING" id="425400.LS65_02775"/>
<keyword evidence="3" id="KW-1185">Reference proteome</keyword>
<comment type="caution">
    <text evidence="2">The sequence shown here is derived from an EMBL/GenBank/DDBJ whole genome shotgun (WGS) entry which is preliminary data.</text>
</comment>
<keyword evidence="1" id="KW-0732">Signal</keyword>
<accession>A0A4U8TQ54</accession>
<reference evidence="2 3" key="1">
    <citation type="journal article" date="2014" name="Genome Announc.">
        <title>Draft genome sequences of eight enterohepatic helicobacter species isolated from both laboratory and wild rodents.</title>
        <authorList>
            <person name="Sheh A."/>
            <person name="Shen Z."/>
            <person name="Fox J.G."/>
        </authorList>
    </citation>
    <scope>NUCLEOTIDE SEQUENCE [LARGE SCALE GENOMIC DNA]</scope>
    <source>
        <strain evidence="2 3">MIT 01-6451</strain>
    </source>
</reference>
<protein>
    <recommendedName>
        <fullName evidence="4">Outer membrane beta-barrel protein</fullName>
    </recommendedName>
</protein>
<evidence type="ECO:0000313" key="3">
    <source>
        <dbReference type="Proteomes" id="UP000029707"/>
    </source>
</evidence>
<proteinExistence type="predicted"/>
<dbReference type="EMBL" id="JRMQ02000009">
    <property type="protein sequence ID" value="TLE01058.1"/>
    <property type="molecule type" value="Genomic_DNA"/>
</dbReference>
<sequence length="245" mass="27514">MRVVILFLTTLLYTNALAYTCYSSHCEDIRIGLGAHHSKTYDTGVYLSAYAAGHWDKLYIAGGVNIGQMYPTFAPTIDSNKQDYNTLLASAYAHIGTKLGGENPLFLYIETKVERYSIGENNIFSANQLFMGAYIANHTKISSGIALEIGLGISPSITRYYTSQNTDKGFISQRSNTDGSYRIDTFIGMRFKRGNEYIKKSDIYARINGILYHNKIYDTPITLPPHNDYAFMFECGISLESLLNY</sequence>
<feature type="signal peptide" evidence="1">
    <location>
        <begin position="1"/>
        <end position="18"/>
    </location>
</feature>
<name>A0A4U8TQ54_9HELI</name>
<organism evidence="2 3">
    <name type="scientific">Helicobacter japonicus</name>
    <dbReference type="NCBI Taxonomy" id="425400"/>
    <lineage>
        <taxon>Bacteria</taxon>
        <taxon>Pseudomonadati</taxon>
        <taxon>Campylobacterota</taxon>
        <taxon>Epsilonproteobacteria</taxon>
        <taxon>Campylobacterales</taxon>
        <taxon>Helicobacteraceae</taxon>
        <taxon>Helicobacter</taxon>
    </lineage>
</organism>
<dbReference type="Proteomes" id="UP000029707">
    <property type="component" value="Unassembled WGS sequence"/>
</dbReference>